<dbReference type="CDD" id="cd07067">
    <property type="entry name" value="HP_PGM_like"/>
    <property type="match status" value="1"/>
</dbReference>
<feature type="non-terminal residue" evidence="1">
    <location>
        <position position="1"/>
    </location>
</feature>
<dbReference type="GO" id="GO:0005737">
    <property type="term" value="C:cytoplasm"/>
    <property type="evidence" value="ECO:0007669"/>
    <property type="project" value="TreeGrafter"/>
</dbReference>
<evidence type="ECO:0000313" key="1">
    <source>
        <dbReference type="EMBL" id="VAW82960.1"/>
    </source>
</evidence>
<dbReference type="EC" id="3.1.3.73" evidence="1"/>
<dbReference type="EMBL" id="UOFK01000338">
    <property type="protein sequence ID" value="VAW82960.1"/>
    <property type="molecule type" value="Genomic_DNA"/>
</dbReference>
<dbReference type="SUPFAM" id="SSF53254">
    <property type="entry name" value="Phosphoglycerate mutase-like"/>
    <property type="match status" value="1"/>
</dbReference>
<dbReference type="SMART" id="SM00855">
    <property type="entry name" value="PGAM"/>
    <property type="match status" value="1"/>
</dbReference>
<dbReference type="Pfam" id="PF00300">
    <property type="entry name" value="His_Phos_1"/>
    <property type="match status" value="1"/>
</dbReference>
<gene>
    <name evidence="1" type="ORF">MNBD_GAMMA13-1531</name>
</gene>
<dbReference type="InterPro" id="IPR029033">
    <property type="entry name" value="His_PPase_superfam"/>
</dbReference>
<dbReference type="PIRSF" id="PIRSF000709">
    <property type="entry name" value="6PFK_2-Ptase"/>
    <property type="match status" value="1"/>
</dbReference>
<dbReference type="AlphaFoldDB" id="A0A3B0Z1Y6"/>
<dbReference type="Gene3D" id="3.40.50.1240">
    <property type="entry name" value="Phosphoglycerate mutase-like"/>
    <property type="match status" value="1"/>
</dbReference>
<dbReference type="InterPro" id="IPR013078">
    <property type="entry name" value="His_Pase_superF_clade-1"/>
</dbReference>
<accession>A0A3B0Z1Y6</accession>
<dbReference type="InterPro" id="IPR050275">
    <property type="entry name" value="PGM_Phosphatase"/>
</dbReference>
<reference evidence="1" key="1">
    <citation type="submission" date="2018-06" db="EMBL/GenBank/DDBJ databases">
        <authorList>
            <person name="Zhirakovskaya E."/>
        </authorList>
    </citation>
    <scope>NUCLEOTIDE SEQUENCE</scope>
</reference>
<keyword evidence="1" id="KW-0378">Hydrolase</keyword>
<dbReference type="GO" id="GO:0043755">
    <property type="term" value="F:alpha-ribazole phosphatase activity"/>
    <property type="evidence" value="ECO:0007669"/>
    <property type="project" value="UniProtKB-EC"/>
</dbReference>
<dbReference type="PANTHER" id="PTHR48100">
    <property type="entry name" value="BROAD-SPECIFICITY PHOSPHATASE YOR283W-RELATED"/>
    <property type="match status" value="1"/>
</dbReference>
<organism evidence="1">
    <name type="scientific">hydrothermal vent metagenome</name>
    <dbReference type="NCBI Taxonomy" id="652676"/>
    <lineage>
        <taxon>unclassified sequences</taxon>
        <taxon>metagenomes</taxon>
        <taxon>ecological metagenomes</taxon>
    </lineage>
</organism>
<sequence>RHGETESGSSYAGQLDINLTETGWQQMQQATGSHHYAHIISSPLQRCAGFATYLGKQLGCQVDIEPHLMEMHFGEWQGLSSDALMQRYPAELKSFWQDPLHCAPPGGETLADFNLRVSQARSHCEQRQYPSPTLLVAHGGVIRVLLCQWLGIPLQQLMRLHVPFASLSRVQLDYADNEVYPMLRFLNERSDE</sequence>
<proteinExistence type="predicted"/>
<protein>
    <submittedName>
        <fullName evidence="1">Alpha-ribazole-5'-phosphate phosphatase</fullName>
        <ecNumber evidence="1">3.1.3.73</ecNumber>
    </submittedName>
</protein>
<name>A0A3B0Z1Y6_9ZZZZ</name>
<dbReference type="PANTHER" id="PTHR48100:SF1">
    <property type="entry name" value="HISTIDINE PHOSPHATASE FAMILY PROTEIN-RELATED"/>
    <property type="match status" value="1"/>
</dbReference>